<feature type="domain" description="DUF7908" evidence="2">
    <location>
        <begin position="67"/>
        <end position="184"/>
    </location>
</feature>
<keyword evidence="1" id="KW-0732">Signal</keyword>
<comment type="caution">
    <text evidence="3">The sequence shown here is derived from an EMBL/GenBank/DDBJ whole genome shotgun (WGS) entry which is preliminary data.</text>
</comment>
<proteinExistence type="predicted"/>
<feature type="chain" id="PRO_5041234693" description="DUF7908 domain-containing protein" evidence="1">
    <location>
        <begin position="20"/>
        <end position="271"/>
    </location>
</feature>
<evidence type="ECO:0000313" key="3">
    <source>
        <dbReference type="EMBL" id="KAK0513010.1"/>
    </source>
</evidence>
<evidence type="ECO:0000256" key="1">
    <source>
        <dbReference type="SAM" id="SignalP"/>
    </source>
</evidence>
<reference evidence="3" key="1">
    <citation type="submission" date="2023-03" db="EMBL/GenBank/DDBJ databases">
        <title>Complete genome of Cladonia borealis.</title>
        <authorList>
            <person name="Park H."/>
        </authorList>
    </citation>
    <scope>NUCLEOTIDE SEQUENCE</scope>
    <source>
        <strain evidence="3">ANT050790</strain>
    </source>
</reference>
<accession>A0AA39R1D7</accession>
<dbReference type="InterPro" id="IPR057230">
    <property type="entry name" value="DUF7908"/>
</dbReference>
<keyword evidence="4" id="KW-1185">Reference proteome</keyword>
<evidence type="ECO:0000259" key="2">
    <source>
        <dbReference type="Pfam" id="PF25485"/>
    </source>
</evidence>
<sequence>MNWLSTFILGSLSVAGANSQIVVTESIGYCGVLPSSLSVPSISSSPTSFPSTTPAAFLVGFQPSPPTAPQLRRRQALQGYITPDGKLTSDCSASPILAVTPEGELSAADGEIYSTSQGTEYGPFIASSNPGNISTIWQLSDGTLRFNNASFLNGVASICTNGGSVEAYYLIEPPPTCSPGILTTIALSACTSLTSSTAGPSTLLSPSSNPISSNSSANTTLALTPSSAYTPPTLGSVGSIGPTGTGTIVPPIGNLSTGATPVLQVKYKLVR</sequence>
<name>A0AA39R1D7_9LECA</name>
<organism evidence="3 4">
    <name type="scientific">Cladonia borealis</name>
    <dbReference type="NCBI Taxonomy" id="184061"/>
    <lineage>
        <taxon>Eukaryota</taxon>
        <taxon>Fungi</taxon>
        <taxon>Dikarya</taxon>
        <taxon>Ascomycota</taxon>
        <taxon>Pezizomycotina</taxon>
        <taxon>Lecanoromycetes</taxon>
        <taxon>OSLEUM clade</taxon>
        <taxon>Lecanoromycetidae</taxon>
        <taxon>Lecanorales</taxon>
        <taxon>Lecanorineae</taxon>
        <taxon>Cladoniaceae</taxon>
        <taxon>Cladonia</taxon>
    </lineage>
</organism>
<feature type="signal peptide" evidence="1">
    <location>
        <begin position="1"/>
        <end position="19"/>
    </location>
</feature>
<protein>
    <recommendedName>
        <fullName evidence="2">DUF7908 domain-containing protein</fullName>
    </recommendedName>
</protein>
<dbReference type="Pfam" id="PF25485">
    <property type="entry name" value="DUF7908"/>
    <property type="match status" value="1"/>
</dbReference>
<evidence type="ECO:0000313" key="4">
    <source>
        <dbReference type="Proteomes" id="UP001166286"/>
    </source>
</evidence>
<dbReference type="AlphaFoldDB" id="A0AA39R1D7"/>
<dbReference type="Proteomes" id="UP001166286">
    <property type="component" value="Unassembled WGS sequence"/>
</dbReference>
<gene>
    <name evidence="3" type="ORF">JMJ35_005027</name>
</gene>
<dbReference type="EMBL" id="JAFEKC020000009">
    <property type="protein sequence ID" value="KAK0513010.1"/>
    <property type="molecule type" value="Genomic_DNA"/>
</dbReference>